<accession>A0A0L8IDP7</accession>
<sequence length="144" mass="16065">MQQVIPFEARSSPSANPFECDYVTTSISKEHEHSCYSQQNTTHFRQFSTCPLSVPDLLPLCSLSCAGFLSLVLLEVTVMVWLGNECETWMGKLSPARLVHALLSPGTLLLAVLLDVTTSYYCFNALFKLEAGYIFICPQPFFTV</sequence>
<gene>
    <name evidence="1" type="ORF">OCBIM_22014514mg</name>
</gene>
<name>A0A0L8IDP7_OCTBM</name>
<organism evidence="1">
    <name type="scientific">Octopus bimaculoides</name>
    <name type="common">California two-spotted octopus</name>
    <dbReference type="NCBI Taxonomy" id="37653"/>
    <lineage>
        <taxon>Eukaryota</taxon>
        <taxon>Metazoa</taxon>
        <taxon>Spiralia</taxon>
        <taxon>Lophotrochozoa</taxon>
        <taxon>Mollusca</taxon>
        <taxon>Cephalopoda</taxon>
        <taxon>Coleoidea</taxon>
        <taxon>Octopodiformes</taxon>
        <taxon>Octopoda</taxon>
        <taxon>Incirrata</taxon>
        <taxon>Octopodidae</taxon>
        <taxon>Octopus</taxon>
    </lineage>
</organism>
<dbReference type="EMBL" id="KQ415932">
    <property type="protein sequence ID" value="KOF99597.1"/>
    <property type="molecule type" value="Genomic_DNA"/>
</dbReference>
<reference evidence="1" key="1">
    <citation type="submission" date="2015-07" db="EMBL/GenBank/DDBJ databases">
        <title>MeaNS - Measles Nucleotide Surveillance Program.</title>
        <authorList>
            <person name="Tran T."/>
            <person name="Druce J."/>
        </authorList>
    </citation>
    <scope>NUCLEOTIDE SEQUENCE</scope>
    <source>
        <strain evidence="1">UCB-OBI-ISO-001</strain>
        <tissue evidence="1">Gonad</tissue>
    </source>
</reference>
<dbReference type="AlphaFoldDB" id="A0A0L8IDP7"/>
<protein>
    <submittedName>
        <fullName evidence="1">Uncharacterized protein</fullName>
    </submittedName>
</protein>
<proteinExistence type="predicted"/>
<evidence type="ECO:0000313" key="1">
    <source>
        <dbReference type="EMBL" id="KOF99597.1"/>
    </source>
</evidence>